<accession>A0AAD5V8F9</accession>
<reference evidence="1" key="1">
    <citation type="submission" date="2022-07" db="EMBL/GenBank/DDBJ databases">
        <title>Genome Sequence of Physisporinus lineatus.</title>
        <authorList>
            <person name="Buettner E."/>
        </authorList>
    </citation>
    <scope>NUCLEOTIDE SEQUENCE</scope>
    <source>
        <strain evidence="1">VT162</strain>
    </source>
</reference>
<gene>
    <name evidence="1" type="ORF">NLI96_g2554</name>
</gene>
<evidence type="ECO:0000313" key="2">
    <source>
        <dbReference type="Proteomes" id="UP001212997"/>
    </source>
</evidence>
<name>A0AAD5V8F9_9APHY</name>
<evidence type="ECO:0000313" key="1">
    <source>
        <dbReference type="EMBL" id="KAJ3488840.1"/>
    </source>
</evidence>
<comment type="caution">
    <text evidence="1">The sequence shown here is derived from an EMBL/GenBank/DDBJ whole genome shotgun (WGS) entry which is preliminary data.</text>
</comment>
<dbReference type="Proteomes" id="UP001212997">
    <property type="component" value="Unassembled WGS sequence"/>
</dbReference>
<keyword evidence="2" id="KW-1185">Reference proteome</keyword>
<protein>
    <submittedName>
        <fullName evidence="1">Uncharacterized protein</fullName>
    </submittedName>
</protein>
<dbReference type="EMBL" id="JANAWD010000058">
    <property type="protein sequence ID" value="KAJ3488840.1"/>
    <property type="molecule type" value="Genomic_DNA"/>
</dbReference>
<organism evidence="1 2">
    <name type="scientific">Meripilus lineatus</name>
    <dbReference type="NCBI Taxonomy" id="2056292"/>
    <lineage>
        <taxon>Eukaryota</taxon>
        <taxon>Fungi</taxon>
        <taxon>Dikarya</taxon>
        <taxon>Basidiomycota</taxon>
        <taxon>Agaricomycotina</taxon>
        <taxon>Agaricomycetes</taxon>
        <taxon>Polyporales</taxon>
        <taxon>Meripilaceae</taxon>
        <taxon>Meripilus</taxon>
    </lineage>
</organism>
<sequence>MSTLPPSHVHILGAVCPLPIDKSSPRLFNDSVQVSTMSTSPSSHVHILSAVCPLQIDKRSLAKSMPRHRDRFPFVYFNTGHRVNGHILDLWSWPPGCFDGRRAPDYQGRMRGVEWHSGLPIRTANSISVIVAINKYHYSPQTPGTIQATGPG</sequence>
<proteinExistence type="predicted"/>
<dbReference type="AlphaFoldDB" id="A0AAD5V8F9"/>